<dbReference type="GO" id="GO:0003700">
    <property type="term" value="F:DNA-binding transcription factor activity"/>
    <property type="evidence" value="ECO:0007669"/>
    <property type="project" value="InterPro"/>
</dbReference>
<dbReference type="Proteomes" id="UP001327560">
    <property type="component" value="Chromosome 5"/>
</dbReference>
<keyword evidence="4" id="KW-0238">DNA-binding</keyword>
<dbReference type="InterPro" id="IPR003657">
    <property type="entry name" value="WRKY_dom"/>
</dbReference>
<dbReference type="FunFam" id="2.20.25.80:FF:000006">
    <property type="entry name" value="WRKY transcription factor"/>
    <property type="match status" value="1"/>
</dbReference>
<dbReference type="GO" id="GO:0043565">
    <property type="term" value="F:sequence-specific DNA binding"/>
    <property type="evidence" value="ECO:0007669"/>
    <property type="project" value="InterPro"/>
</dbReference>
<dbReference type="PANTHER" id="PTHR31221:SF42">
    <property type="entry name" value="WRKY TRANSCRIPTION FACTOR 49-RELATED"/>
    <property type="match status" value="1"/>
</dbReference>
<evidence type="ECO:0000259" key="7">
    <source>
        <dbReference type="PROSITE" id="PS50811"/>
    </source>
</evidence>
<evidence type="ECO:0000256" key="4">
    <source>
        <dbReference type="ARBA" id="ARBA00023125"/>
    </source>
</evidence>
<keyword evidence="9" id="KW-1185">Reference proteome</keyword>
<evidence type="ECO:0000256" key="6">
    <source>
        <dbReference type="ARBA" id="ARBA00023242"/>
    </source>
</evidence>
<feature type="domain" description="WRKY" evidence="7">
    <location>
        <begin position="106"/>
        <end position="171"/>
    </location>
</feature>
<name>A0AAQ3KM73_9LILI</name>
<gene>
    <name evidence="8" type="ORF">Cni_G17164</name>
</gene>
<organism evidence="8 9">
    <name type="scientific">Canna indica</name>
    <name type="common">Indian-shot</name>
    <dbReference type="NCBI Taxonomy" id="4628"/>
    <lineage>
        <taxon>Eukaryota</taxon>
        <taxon>Viridiplantae</taxon>
        <taxon>Streptophyta</taxon>
        <taxon>Embryophyta</taxon>
        <taxon>Tracheophyta</taxon>
        <taxon>Spermatophyta</taxon>
        <taxon>Magnoliopsida</taxon>
        <taxon>Liliopsida</taxon>
        <taxon>Zingiberales</taxon>
        <taxon>Cannaceae</taxon>
        <taxon>Canna</taxon>
    </lineage>
</organism>
<evidence type="ECO:0000256" key="3">
    <source>
        <dbReference type="ARBA" id="ARBA00023015"/>
    </source>
</evidence>
<dbReference type="PROSITE" id="PS50811">
    <property type="entry name" value="WRKY"/>
    <property type="match status" value="1"/>
</dbReference>
<keyword evidence="6" id="KW-0539">Nucleus</keyword>
<evidence type="ECO:0000256" key="1">
    <source>
        <dbReference type="ARBA" id="ARBA00004123"/>
    </source>
</evidence>
<dbReference type="InterPro" id="IPR036576">
    <property type="entry name" value="WRKY_dom_sf"/>
</dbReference>
<dbReference type="SUPFAM" id="SSF118290">
    <property type="entry name" value="WRKY DNA-binding domain"/>
    <property type="match status" value="1"/>
</dbReference>
<proteinExistence type="predicted"/>
<dbReference type="EMBL" id="CP136894">
    <property type="protein sequence ID" value="WOL08411.1"/>
    <property type="molecule type" value="Genomic_DNA"/>
</dbReference>
<evidence type="ECO:0000256" key="2">
    <source>
        <dbReference type="ARBA" id="ARBA00022737"/>
    </source>
</evidence>
<keyword evidence="5" id="KW-0804">Transcription</keyword>
<accession>A0AAQ3KM73</accession>
<evidence type="ECO:0000256" key="5">
    <source>
        <dbReference type="ARBA" id="ARBA00023163"/>
    </source>
</evidence>
<keyword evidence="2" id="KW-0677">Repeat</keyword>
<reference evidence="8 9" key="1">
    <citation type="submission" date="2023-10" db="EMBL/GenBank/DDBJ databases">
        <title>Chromosome-scale genome assembly provides insights into flower coloration mechanisms of Canna indica.</title>
        <authorList>
            <person name="Li C."/>
        </authorList>
    </citation>
    <scope>NUCLEOTIDE SEQUENCE [LARGE SCALE GENOMIC DNA]</scope>
    <source>
        <tissue evidence="8">Flower</tissue>
    </source>
</reference>
<sequence length="375" mass="42642">MEEFNETEVSWLQPSAEELIRELLDEKTPLFTTAEATESEPNARESIINKLVSTVYSGPTIHDVESALSTRVPTVSGNLNNRCRFSLPEKSFGKMDSKYTLRMKMCDNGIVDDGYKWRKYGQKSIKNSPNPRSYYRCTNPRCNAKKQVERSLEDPETLIITYEGLHLHYTSHFLLSRPQDYIYARNHVAKKQKFQSSIEAEVPDYVSLEPTVESPLILATQQSKPEVGESGSQGLDKTTDIVDDSMQDVFEDVKHGSQGLLEDVVPLLDSNSKIAPSKKLGAFDLVEKTKYLFVRVDDFVGRVTVELNETQADEAFTFATFSDEAEPDTIDTQILSTYNWPKVYHTSRLWYIRVNIIDAHNIFVSGANVIENFLH</sequence>
<protein>
    <recommendedName>
        <fullName evidence="7">WRKY domain-containing protein</fullName>
    </recommendedName>
</protein>
<evidence type="ECO:0000313" key="8">
    <source>
        <dbReference type="EMBL" id="WOL08411.1"/>
    </source>
</evidence>
<dbReference type="PANTHER" id="PTHR31221">
    <property type="entry name" value="WRKY TRANSCRIPTION FACTOR PROTEIN 1-RELATED"/>
    <property type="match status" value="1"/>
</dbReference>
<dbReference type="SMART" id="SM00774">
    <property type="entry name" value="WRKY"/>
    <property type="match status" value="1"/>
</dbReference>
<dbReference type="InterPro" id="IPR044810">
    <property type="entry name" value="WRKY_plant"/>
</dbReference>
<dbReference type="Pfam" id="PF03106">
    <property type="entry name" value="WRKY"/>
    <property type="match status" value="1"/>
</dbReference>
<dbReference type="GO" id="GO:0005634">
    <property type="term" value="C:nucleus"/>
    <property type="evidence" value="ECO:0007669"/>
    <property type="project" value="UniProtKB-SubCell"/>
</dbReference>
<dbReference type="Gene3D" id="2.20.25.80">
    <property type="entry name" value="WRKY domain"/>
    <property type="match status" value="1"/>
</dbReference>
<dbReference type="AlphaFoldDB" id="A0AAQ3KM73"/>
<keyword evidence="3" id="KW-0805">Transcription regulation</keyword>
<evidence type="ECO:0000313" key="9">
    <source>
        <dbReference type="Proteomes" id="UP001327560"/>
    </source>
</evidence>
<comment type="subcellular location">
    <subcellularLocation>
        <location evidence="1">Nucleus</location>
    </subcellularLocation>
</comment>